<dbReference type="PANTHER" id="PTHR33659:SF11">
    <property type="entry name" value="TRANSMEMBRANE PROTEIN"/>
    <property type="match status" value="1"/>
</dbReference>
<dbReference type="PANTHER" id="PTHR33659">
    <property type="entry name" value="PROTEIN, PUTATIVE-RELATED-RELATED"/>
    <property type="match status" value="1"/>
</dbReference>
<keyword evidence="1" id="KW-0472">Membrane</keyword>
<sequence>MASVSIIKAFILAVFLAAVVVSAQEPSLAPAPAPDAGAAFSLPVSGALIGTSLLMSLFAVLRH</sequence>
<protein>
    <submittedName>
        <fullName evidence="3">Uncharacterized protein</fullName>
    </submittedName>
</protein>
<comment type="caution">
    <text evidence="3">The sequence shown here is derived from an EMBL/GenBank/DDBJ whole genome shotgun (WGS) entry which is preliminary data.</text>
</comment>
<evidence type="ECO:0000313" key="4">
    <source>
        <dbReference type="Proteomes" id="UP001311915"/>
    </source>
</evidence>
<reference evidence="3 4" key="1">
    <citation type="submission" date="2023-10" db="EMBL/GenBank/DDBJ databases">
        <title>Genome-Wide Identification Analysis in wild type Solanum Pinnatisectum Reveals Some Genes Defensing Phytophthora Infestans.</title>
        <authorList>
            <person name="Sun C."/>
        </authorList>
    </citation>
    <scope>NUCLEOTIDE SEQUENCE [LARGE SCALE GENOMIC DNA]</scope>
    <source>
        <strain evidence="3">LQN</strain>
        <tissue evidence="3">Leaf</tissue>
    </source>
</reference>
<evidence type="ECO:0000313" key="3">
    <source>
        <dbReference type="EMBL" id="KAK4717021.1"/>
    </source>
</evidence>
<dbReference type="AlphaFoldDB" id="A0AAV9KUQ5"/>
<organism evidence="3 4">
    <name type="scientific">Solanum pinnatisectum</name>
    <name type="common">tansyleaf nightshade</name>
    <dbReference type="NCBI Taxonomy" id="50273"/>
    <lineage>
        <taxon>Eukaryota</taxon>
        <taxon>Viridiplantae</taxon>
        <taxon>Streptophyta</taxon>
        <taxon>Embryophyta</taxon>
        <taxon>Tracheophyta</taxon>
        <taxon>Spermatophyta</taxon>
        <taxon>Magnoliopsida</taxon>
        <taxon>eudicotyledons</taxon>
        <taxon>Gunneridae</taxon>
        <taxon>Pentapetalae</taxon>
        <taxon>asterids</taxon>
        <taxon>lamiids</taxon>
        <taxon>Solanales</taxon>
        <taxon>Solanaceae</taxon>
        <taxon>Solanoideae</taxon>
        <taxon>Solaneae</taxon>
        <taxon>Solanum</taxon>
    </lineage>
</organism>
<proteinExistence type="predicted"/>
<accession>A0AAV9KUQ5</accession>
<evidence type="ECO:0000256" key="2">
    <source>
        <dbReference type="SAM" id="SignalP"/>
    </source>
</evidence>
<feature type="transmembrane region" description="Helical" evidence="1">
    <location>
        <begin position="39"/>
        <end position="61"/>
    </location>
</feature>
<name>A0AAV9KUQ5_9SOLN</name>
<keyword evidence="1" id="KW-1133">Transmembrane helix</keyword>
<feature type="chain" id="PRO_5043956448" evidence="2">
    <location>
        <begin position="24"/>
        <end position="63"/>
    </location>
</feature>
<gene>
    <name evidence="3" type="ORF">R3W88_015359</name>
</gene>
<dbReference type="Proteomes" id="UP001311915">
    <property type="component" value="Unassembled WGS sequence"/>
</dbReference>
<feature type="signal peptide" evidence="2">
    <location>
        <begin position="1"/>
        <end position="23"/>
    </location>
</feature>
<keyword evidence="1" id="KW-0812">Transmembrane</keyword>
<keyword evidence="4" id="KW-1185">Reference proteome</keyword>
<evidence type="ECO:0000256" key="1">
    <source>
        <dbReference type="SAM" id="Phobius"/>
    </source>
</evidence>
<keyword evidence="2" id="KW-0732">Signal</keyword>
<dbReference type="EMBL" id="JAWPEI010000009">
    <property type="protein sequence ID" value="KAK4717021.1"/>
    <property type="molecule type" value="Genomic_DNA"/>
</dbReference>